<dbReference type="Pfam" id="PF02958">
    <property type="entry name" value="EcKL"/>
    <property type="match status" value="5"/>
</dbReference>
<dbReference type="Gene3D" id="3.90.1200.10">
    <property type="match status" value="2"/>
</dbReference>
<dbReference type="VEuPathDB" id="VectorBase:PPAPM1_000262"/>
<dbReference type="InterPro" id="IPR015897">
    <property type="entry name" value="CHK_kinase-like"/>
</dbReference>
<dbReference type="EMBL" id="AJVK01022232">
    <property type="status" value="NOT_ANNOTATED_CDS"/>
    <property type="molecule type" value="Genomic_DNA"/>
</dbReference>
<dbReference type="VEuPathDB" id="VectorBase:PPAPM1_010118"/>
<evidence type="ECO:0000259" key="2">
    <source>
        <dbReference type="SMART" id="SM00587"/>
    </source>
</evidence>
<dbReference type="SUPFAM" id="SSF56112">
    <property type="entry name" value="Protein kinase-like (PK-like)"/>
    <property type="match status" value="3"/>
</dbReference>
<dbReference type="InterPro" id="IPR004119">
    <property type="entry name" value="EcKL"/>
</dbReference>
<keyword evidence="4" id="KW-1185">Reference proteome</keyword>
<reference evidence="3" key="1">
    <citation type="submission" date="2022-08" db="UniProtKB">
        <authorList>
            <consortium name="EnsemblMetazoa"/>
        </authorList>
    </citation>
    <scope>IDENTIFICATION</scope>
    <source>
        <strain evidence="3">Israel</strain>
    </source>
</reference>
<evidence type="ECO:0000313" key="4">
    <source>
        <dbReference type="Proteomes" id="UP000092462"/>
    </source>
</evidence>
<feature type="compositionally biased region" description="Polar residues" evidence="1">
    <location>
        <begin position="379"/>
        <end position="389"/>
    </location>
</feature>
<protein>
    <recommendedName>
        <fullName evidence="2">CHK kinase-like domain-containing protein</fullName>
    </recommendedName>
</protein>
<feature type="domain" description="CHK kinase-like" evidence="2">
    <location>
        <begin position="696"/>
        <end position="887"/>
    </location>
</feature>
<dbReference type="VEuPathDB" id="VectorBase:PPAPM1_012285"/>
<proteinExistence type="predicted"/>
<dbReference type="PANTHER" id="PTHR11012:SF12">
    <property type="entry name" value="CHK KINASE-LIKE DOMAIN-CONTAINING PROTEIN-RELATED"/>
    <property type="match status" value="1"/>
</dbReference>
<feature type="compositionally biased region" description="Basic and acidic residues" evidence="1">
    <location>
        <begin position="390"/>
        <end position="402"/>
    </location>
</feature>
<dbReference type="Proteomes" id="UP000092462">
    <property type="component" value="Unassembled WGS sequence"/>
</dbReference>
<dbReference type="EnsemblMetazoa" id="PPAI001274-RA">
    <property type="protein sequence ID" value="PPAI001274-PA"/>
    <property type="gene ID" value="PPAI001274"/>
</dbReference>
<evidence type="ECO:0000313" key="3">
    <source>
        <dbReference type="EnsemblMetazoa" id="PPAI001274-PA"/>
    </source>
</evidence>
<dbReference type="EMBL" id="AJVK01022233">
    <property type="status" value="NOT_ANNOTATED_CDS"/>
    <property type="molecule type" value="Genomic_DNA"/>
</dbReference>
<dbReference type="PANTHER" id="PTHR11012">
    <property type="entry name" value="PROTEIN KINASE-LIKE DOMAIN-CONTAINING"/>
    <property type="match status" value="1"/>
</dbReference>
<dbReference type="InterPro" id="IPR011009">
    <property type="entry name" value="Kinase-like_dom_sf"/>
</dbReference>
<name>A0A1B0D1Q1_PHLPP</name>
<organism evidence="3 4">
    <name type="scientific">Phlebotomus papatasi</name>
    <name type="common">Sandfly</name>
    <dbReference type="NCBI Taxonomy" id="29031"/>
    <lineage>
        <taxon>Eukaryota</taxon>
        <taxon>Metazoa</taxon>
        <taxon>Ecdysozoa</taxon>
        <taxon>Arthropoda</taxon>
        <taxon>Hexapoda</taxon>
        <taxon>Insecta</taxon>
        <taxon>Pterygota</taxon>
        <taxon>Neoptera</taxon>
        <taxon>Endopterygota</taxon>
        <taxon>Diptera</taxon>
        <taxon>Nematocera</taxon>
        <taxon>Psychodoidea</taxon>
        <taxon>Psychodidae</taxon>
        <taxon>Phlebotomus</taxon>
        <taxon>Phlebotomus</taxon>
    </lineage>
</organism>
<dbReference type="SMART" id="SM00587">
    <property type="entry name" value="CHK"/>
    <property type="match status" value="2"/>
</dbReference>
<dbReference type="AlphaFoldDB" id="A0A1B0D1Q1"/>
<feature type="domain" description="CHK kinase-like" evidence="2">
    <location>
        <begin position="132"/>
        <end position="322"/>
    </location>
</feature>
<accession>A0A1B0D1Q1</accession>
<feature type="region of interest" description="Disordered" evidence="1">
    <location>
        <begin position="379"/>
        <end position="402"/>
    </location>
</feature>
<dbReference type="VEuPathDB" id="VectorBase:PPAI001274"/>
<sequence length="1235" mass="143176">MAENSESVQFNKDEVNPPDFLNEKFFKMFSITNLKLVPGTKPGDHFASIMFKAIVSYNTKGKSVSSRSLVIKTMPVESGLKKDMLSDMPIFEREIDMYTKVLPEMKRIMESIGDHEELAPVLVYHSMEPPTLIFDDITKFGYEMHYTFFDFDNTVKVLKKLAKFHALSYYMNDNKYNHTNDLTKYTTMMVDSMMDKLKVFFEGFDYLYEEVKKWPGYERIAELLATQNQTFKKKLLAVYQPNPEPGFNVLCHGDFHMKNMMFIMNGEDIDKTMFLDFQISYWGSPANDLIYVLYAIGGAECRRRRGEILSIYHNTLTEYLNRLGCLRKPPTLLDLNIEMLVRGPMEILWAVCFLAFFHLDFTKIDLEAVVDPSPEAMSKTVQSNGSVGSENKEPAKFNKDELTPPSFLNEEYFLKVLKEVENDKALKLTKLEIVPGTKPGDHFASIMFKAIVSYTSRGKTVSSRSLVVKTMPVEDGLKKEMFTEMPIFDREINMYTKVIPEMKRLMESIGDHEEIAPRMLYHNTDPLVLIFEDITSAMADTDPNVLPADNQSLPNGDAKEDKNVIFKVATEPPEWLNREYLEKAFREYENDQTLQIFECEIIPAAKPGDNFASVVFRANVKYTCKAKTESLSIIMKVKPFIEGVWKDMLQDMPLFKTEVEMYTKVLPEMQRLLTQLGEKEPICPNLIYHSTNPDIIILEDIAPQGFVMRHQQLNLENTQKVIQKLAQFHALSYYLYHEENKDLDEMKDGLVTTGSINNFKFFLDAFTNAVKCVKEWKGFNEIGEKLEKLVPLFMKKLRDVYIPNKPNEGFNVLNHGDFHIKNLLFINDDNDNIEKVTFIDYQIAVWASPAIDINYVMYCHASEEARDNHREELIRSYHTKFCSVLEQLGCLKRPPSLLELNIEMLKHGFLEIILSIQFMAMFYVNVEEMIKSGVDMNDMDSLFKQLYMESNMRPVLEKLFIRFLHNGYLEVNECSIVPATKPGDNFASIVFRALLTITSKTRPAPGEKLSFIIKVKPFQEGLKKEMMGDIPLFETEIEMYTKVLPEMQRLLSQTGDSDVIAPSIIHSGFNPDYVIFEDISKYGYIAKHDALDYNNTLKIDFQISFWGTPAIDLYYLFYAIASNEARERQHDLLRVYHDKFCSLLSDLGYLKKPPSLLDLHIELLRHGILEVFMASCFLPIFFINFAEFAEEMKDLNVDEWEAMRQFQKKIYQEENFKNIIEKLLFKFLHTGLLDM</sequence>
<evidence type="ECO:0000256" key="1">
    <source>
        <dbReference type="SAM" id="MobiDB-lite"/>
    </source>
</evidence>